<gene>
    <name evidence="4" type="ORF">PJIAN_4174</name>
</gene>
<comment type="caution">
    <text evidence="4">The sequence shown here is derived from an EMBL/GenBank/DDBJ whole genome shotgun (WGS) entry which is preliminary data.</text>
</comment>
<dbReference type="GO" id="GO:0005975">
    <property type="term" value="P:carbohydrate metabolic process"/>
    <property type="evidence" value="ECO:0007669"/>
    <property type="project" value="UniProtKB-ARBA"/>
</dbReference>
<protein>
    <submittedName>
        <fullName evidence="4">Glycosyl hydrolase family 67 N-terminus</fullName>
    </submittedName>
</protein>
<accession>A0A161LF89</accession>
<dbReference type="STRING" id="681398.PJIAN_4174"/>
<dbReference type="RefSeq" id="WP_068705032.1">
    <property type="nucleotide sequence ID" value="NZ_BDCR01000004.1"/>
</dbReference>
<dbReference type="AlphaFoldDB" id="A0A161LF89"/>
<dbReference type="Gene3D" id="3.20.20.520">
    <property type="entry name" value="Glycosyl hydrolase family 115"/>
    <property type="match status" value="1"/>
</dbReference>
<dbReference type="InterPro" id="IPR041437">
    <property type="entry name" value="GH115_C"/>
</dbReference>
<keyword evidence="5" id="KW-1185">Reference proteome</keyword>
<dbReference type="SUPFAM" id="SSF55545">
    <property type="entry name" value="beta-N-acetylhexosaminidase-like domain"/>
    <property type="match status" value="1"/>
</dbReference>
<dbReference type="Gene3D" id="2.60.120.1620">
    <property type="match status" value="1"/>
</dbReference>
<organism evidence="4 5">
    <name type="scientific">Paludibacter jiangxiensis</name>
    <dbReference type="NCBI Taxonomy" id="681398"/>
    <lineage>
        <taxon>Bacteria</taxon>
        <taxon>Pseudomonadati</taxon>
        <taxon>Bacteroidota</taxon>
        <taxon>Bacteroidia</taxon>
        <taxon>Bacteroidales</taxon>
        <taxon>Paludibacteraceae</taxon>
        <taxon>Paludibacter</taxon>
    </lineage>
</organism>
<evidence type="ECO:0000256" key="2">
    <source>
        <dbReference type="SAM" id="SignalP"/>
    </source>
</evidence>
<evidence type="ECO:0000256" key="1">
    <source>
        <dbReference type="ARBA" id="ARBA00022801"/>
    </source>
</evidence>
<dbReference type="Gene3D" id="3.30.379.10">
    <property type="entry name" value="Chitobiase/beta-hexosaminidase domain 2-like"/>
    <property type="match status" value="1"/>
</dbReference>
<dbReference type="GO" id="GO:0016787">
    <property type="term" value="F:hydrolase activity"/>
    <property type="evidence" value="ECO:0007669"/>
    <property type="project" value="UniProtKB-KW"/>
</dbReference>
<dbReference type="InterPro" id="IPR029018">
    <property type="entry name" value="Hex-like_dom2"/>
</dbReference>
<dbReference type="PANTHER" id="PTHR37842:SF2">
    <property type="entry name" value="GYLCOSYL HYDROLASE 115 C-TERMINAL DOMAIN-CONTAINING PROTEIN"/>
    <property type="match status" value="1"/>
</dbReference>
<keyword evidence="2" id="KW-0732">Signal</keyword>
<proteinExistence type="predicted"/>
<keyword evidence="1 4" id="KW-0378">Hydrolase</keyword>
<dbReference type="EMBL" id="BDCR01000004">
    <property type="protein sequence ID" value="GAT63635.1"/>
    <property type="molecule type" value="Genomic_DNA"/>
</dbReference>
<dbReference type="PANTHER" id="PTHR37842">
    <property type="match status" value="1"/>
</dbReference>
<reference evidence="5" key="1">
    <citation type="submission" date="2016-04" db="EMBL/GenBank/DDBJ databases">
        <title>Draft genome sequence of Paludibacter jiangxiensis strain NM7.</title>
        <authorList>
            <person name="Qiu Y."/>
            <person name="Matsuura N."/>
            <person name="Ohashi A."/>
            <person name="Tourlousse M.D."/>
            <person name="Sekiguchi Y."/>
        </authorList>
    </citation>
    <scope>NUCLEOTIDE SEQUENCE [LARGE SCALE GENOMIC DNA]</scope>
    <source>
        <strain evidence="5">NM7</strain>
    </source>
</reference>
<dbReference type="Pfam" id="PF17829">
    <property type="entry name" value="GH115_C"/>
    <property type="match status" value="1"/>
</dbReference>
<dbReference type="InterPro" id="IPR031924">
    <property type="entry name" value="GH115"/>
</dbReference>
<feature type="chain" id="PRO_5007824625" evidence="2">
    <location>
        <begin position="19"/>
        <end position="863"/>
    </location>
</feature>
<dbReference type="Proteomes" id="UP000076586">
    <property type="component" value="Unassembled WGS sequence"/>
</dbReference>
<name>A0A161LF89_9BACT</name>
<evidence type="ECO:0000259" key="3">
    <source>
        <dbReference type="Pfam" id="PF17829"/>
    </source>
</evidence>
<sequence>MKQLLLLGLFLIPNLLFSQITVHKQAERKVSDFSVVAEKTVASVYCDNADFVAVKTTARLFVEDVERVTGKQPELVSSKSRLGQYTIIIGTVEKNQLINELVKSKKLDVEQLRNQWESYIIKTIDNPFPGVKQALVIAGSDRRGASYGAFSISEAIGVSPWYWWADVPVQKSPTISIEPISFTSKSPSVKYRGIFINDEDWGLKPWSSNNYEKNLGDIGPKTYAQVCELLLRLKGNMVAPAMHSCTGAFYSHPESKVVADQYGIIITTSHCEPLLFNNAAKSEWDSKRDGEWNYLKNKNVILKKMDDRVREASPYENIYTVAMRGVHDSGLRGNLTDKEKVDVLTQVMGDQREVLKKYLKKPATEIPQIFVPYKETMDVYELGLQIPDDVSLIWVDDNYGYMKRLSSPDEQKRSGGAGVYYHFSYLGGPHDYLWLNTTPPVLMYEELTKAYKTGANRYWLVNVGDIKPSELGMQIFFDLAWDVNRFDYTSINQHQSQFLARTFGAKYEKNFQDILDNYYRLAWSRKPEFMGWEREWDAPKYRNILNTDFSFQNYNDAQQRLADYKRISELSDNISKELPENIRPAFYELLAYPVKGSYQMNRKFLLAQLNSELVKDNKLSNANWAAKESKVAFDSINKLTWKYNTMLNGKWNGMMALSPGWCAKYQDMPKVKLAEGVESYPVAIEPQKSKSKLEGCTVIDLKQIKNKVAKNGHTLQIIEGVGYDWYALKLGEAIEQTVDPQNLDGTRVEYEFTGVTADSVTVHVYSLPFWALHKGKSTRFGISVDGQPVFVSQSDHKEYSEPWKDRVLQNGVVTVAKFPVNKALPMHSLTLTCGDPGMIIQRVVIDWGGLKKTYVGPSVSLLQ</sequence>
<evidence type="ECO:0000313" key="4">
    <source>
        <dbReference type="EMBL" id="GAT63635.1"/>
    </source>
</evidence>
<feature type="domain" description="Gylcosyl hydrolase 115 C-terminal" evidence="3">
    <location>
        <begin position="695"/>
        <end position="857"/>
    </location>
</feature>
<feature type="signal peptide" evidence="2">
    <location>
        <begin position="1"/>
        <end position="18"/>
    </location>
</feature>
<dbReference type="OrthoDB" id="8727830at2"/>
<dbReference type="InterPro" id="IPR042301">
    <property type="entry name" value="GH115_sf"/>
</dbReference>
<dbReference type="Gene3D" id="1.20.58.2150">
    <property type="match status" value="1"/>
</dbReference>
<dbReference type="Pfam" id="PF15979">
    <property type="entry name" value="Glyco_hydro_115"/>
    <property type="match status" value="1"/>
</dbReference>
<reference evidence="5" key="2">
    <citation type="journal article" date="2017" name="Genome Announc.">
        <title>Draft genome sequence of Paludibacter jiangxiensis NM7(T), a propionate-producing fermentative bacterium.</title>
        <authorList>
            <person name="Qiu Y.-L."/>
            <person name="Tourlousse D.M."/>
            <person name="Matsuura N."/>
            <person name="Ohashi A."/>
            <person name="Sekiguchi Y."/>
        </authorList>
    </citation>
    <scope>NUCLEOTIDE SEQUENCE [LARGE SCALE GENOMIC DNA]</scope>
    <source>
        <strain evidence="5">NM7</strain>
    </source>
</reference>
<evidence type="ECO:0000313" key="5">
    <source>
        <dbReference type="Proteomes" id="UP000076586"/>
    </source>
</evidence>